<dbReference type="Proteomes" id="UP000249082">
    <property type="component" value="Unassembled WGS sequence"/>
</dbReference>
<dbReference type="InterPro" id="IPR013589">
    <property type="entry name" value="Bac_transglu_N"/>
</dbReference>
<evidence type="ECO:0000313" key="3">
    <source>
        <dbReference type="Proteomes" id="UP000249082"/>
    </source>
</evidence>
<dbReference type="SUPFAM" id="SSF54001">
    <property type="entry name" value="Cysteine proteinases"/>
    <property type="match status" value="1"/>
</dbReference>
<dbReference type="EMBL" id="QFPX01000003">
    <property type="protein sequence ID" value="PZQ56545.1"/>
    <property type="molecule type" value="Genomic_DNA"/>
</dbReference>
<evidence type="ECO:0000313" key="2">
    <source>
        <dbReference type="EMBL" id="PZQ56545.1"/>
    </source>
</evidence>
<dbReference type="Pfam" id="PF08379">
    <property type="entry name" value="Bact_transglu_N"/>
    <property type="match status" value="1"/>
</dbReference>
<sequence length="289" mass="31022">MLLTVTHTTRYAFADPVAHGLQRLRLKPKTTHGQEVLDWRMELTGARHEAQYDDHHQNHTALVSIEPGAPEVVVTCTGTVRTSDNNGITGAHSGHTPLWCFLRPTPLTRAGNRVRALLASVDAPRSDTLGFLHALSSAVAAQIDYVPGATDAGTTAEQALAAGKGVCQDHAHVFISAGRLLDIPMRYVGGYLRMNDRVEQEAGHGWAEAHVQGLGWVGFDISNAICPDERYIRVTSGSDYAEAAPVTGIAMGAGKTRLDVHLSVGENLLGQQQQQSAGGGGQQQRRQQT</sequence>
<dbReference type="AlphaFoldDB" id="A0A2W5P148"/>
<comment type="caution">
    <text evidence="2">The sequence shown here is derived from an EMBL/GenBank/DDBJ whole genome shotgun (WGS) entry which is preliminary data.</text>
</comment>
<protein>
    <submittedName>
        <fullName evidence="2">Transglutaminase family protein</fullName>
    </submittedName>
</protein>
<organism evidence="2 3">
    <name type="scientific">Novosphingobium pentaromativorans</name>
    <dbReference type="NCBI Taxonomy" id="205844"/>
    <lineage>
        <taxon>Bacteria</taxon>
        <taxon>Pseudomonadati</taxon>
        <taxon>Pseudomonadota</taxon>
        <taxon>Alphaproteobacteria</taxon>
        <taxon>Sphingomonadales</taxon>
        <taxon>Sphingomonadaceae</taxon>
        <taxon>Novosphingobium</taxon>
    </lineage>
</organism>
<evidence type="ECO:0000259" key="1">
    <source>
        <dbReference type="SMART" id="SM00460"/>
    </source>
</evidence>
<name>A0A2W5P148_9SPHN</name>
<dbReference type="InterPro" id="IPR002931">
    <property type="entry name" value="Transglutaminase-like"/>
</dbReference>
<proteinExistence type="predicted"/>
<dbReference type="SMART" id="SM00460">
    <property type="entry name" value="TGc"/>
    <property type="match status" value="1"/>
</dbReference>
<dbReference type="InterPro" id="IPR038765">
    <property type="entry name" value="Papain-like_cys_pep_sf"/>
</dbReference>
<dbReference type="PANTHER" id="PTHR33490">
    <property type="entry name" value="BLR5614 PROTEIN-RELATED"/>
    <property type="match status" value="1"/>
</dbReference>
<dbReference type="Pfam" id="PF01841">
    <property type="entry name" value="Transglut_core"/>
    <property type="match status" value="1"/>
</dbReference>
<gene>
    <name evidence="2" type="ORF">DI555_04100</name>
</gene>
<dbReference type="PANTHER" id="PTHR33490:SF6">
    <property type="entry name" value="SLL1049 PROTEIN"/>
    <property type="match status" value="1"/>
</dbReference>
<dbReference type="Gene3D" id="3.10.620.30">
    <property type="match status" value="1"/>
</dbReference>
<feature type="domain" description="Transglutaminase-like" evidence="1">
    <location>
        <begin position="159"/>
        <end position="223"/>
    </location>
</feature>
<accession>A0A2W5P148</accession>
<reference evidence="2 3" key="1">
    <citation type="submission" date="2017-08" db="EMBL/GenBank/DDBJ databases">
        <title>Infants hospitalized years apart are colonized by the same room-sourced microbial strains.</title>
        <authorList>
            <person name="Brooks B."/>
            <person name="Olm M.R."/>
            <person name="Firek B.A."/>
            <person name="Baker R."/>
            <person name="Thomas B.C."/>
            <person name="Morowitz M.J."/>
            <person name="Banfield J.F."/>
        </authorList>
    </citation>
    <scope>NUCLEOTIDE SEQUENCE [LARGE SCALE GENOMIC DNA]</scope>
    <source>
        <strain evidence="2">S2_005_002_R2_33</strain>
    </source>
</reference>